<dbReference type="InterPro" id="IPR007110">
    <property type="entry name" value="Ig-like_dom"/>
</dbReference>
<accession>A0ABQ8LJ81</accession>
<comment type="caution">
    <text evidence="3">The sequence shown here is derived from an EMBL/GenBank/DDBJ whole genome shotgun (WGS) entry which is preliminary data.</text>
</comment>
<keyword evidence="1" id="KW-1133">Transmembrane helix</keyword>
<reference evidence="3 4" key="1">
    <citation type="submission" date="2022-01" db="EMBL/GenBank/DDBJ databases">
        <title>A high-quality chromosome-level genome assembly of rohu carp, Labeo rohita.</title>
        <authorList>
            <person name="Arick M.A. II"/>
            <person name="Hsu C.-Y."/>
            <person name="Magbanua Z."/>
            <person name="Pechanova O."/>
            <person name="Grover C."/>
            <person name="Miller E."/>
            <person name="Thrash A."/>
            <person name="Ezzel L."/>
            <person name="Alam S."/>
            <person name="Benzie J."/>
            <person name="Hamilton M."/>
            <person name="Karsi A."/>
            <person name="Lawrence M.L."/>
            <person name="Peterson D.G."/>
        </authorList>
    </citation>
    <scope>NUCLEOTIDE SEQUENCE [LARGE SCALE GENOMIC DNA]</scope>
    <source>
        <strain evidence="4">BAU-BD-2019</strain>
        <tissue evidence="3">Blood</tissue>
    </source>
</reference>
<evidence type="ECO:0000313" key="3">
    <source>
        <dbReference type="EMBL" id="KAI2650717.1"/>
    </source>
</evidence>
<dbReference type="InterPro" id="IPR013783">
    <property type="entry name" value="Ig-like_fold"/>
</dbReference>
<dbReference type="Gene3D" id="2.60.40.10">
    <property type="entry name" value="Immunoglobulins"/>
    <property type="match status" value="1"/>
</dbReference>
<sequence length="99" mass="10973">MGHVSLSWYKENSLLSSISVSDLSISLSLPLEVLNQDNTTYSCVVNNPINNQTQHLNITERCHTCEVVSRLIISALVGLAAVLIVVYDITSRKVEEERS</sequence>
<organism evidence="3 4">
    <name type="scientific">Labeo rohita</name>
    <name type="common">Indian major carp</name>
    <name type="synonym">Cyprinus rohita</name>
    <dbReference type="NCBI Taxonomy" id="84645"/>
    <lineage>
        <taxon>Eukaryota</taxon>
        <taxon>Metazoa</taxon>
        <taxon>Chordata</taxon>
        <taxon>Craniata</taxon>
        <taxon>Vertebrata</taxon>
        <taxon>Euteleostomi</taxon>
        <taxon>Actinopterygii</taxon>
        <taxon>Neopterygii</taxon>
        <taxon>Teleostei</taxon>
        <taxon>Ostariophysi</taxon>
        <taxon>Cypriniformes</taxon>
        <taxon>Cyprinidae</taxon>
        <taxon>Labeoninae</taxon>
        <taxon>Labeonini</taxon>
        <taxon>Labeo</taxon>
    </lineage>
</organism>
<keyword evidence="3" id="KW-0675">Receptor</keyword>
<dbReference type="InterPro" id="IPR036179">
    <property type="entry name" value="Ig-like_dom_sf"/>
</dbReference>
<dbReference type="SUPFAM" id="SSF48726">
    <property type="entry name" value="Immunoglobulin"/>
    <property type="match status" value="1"/>
</dbReference>
<dbReference type="PANTHER" id="PTHR21063">
    <property type="entry name" value="LFA-3"/>
    <property type="match status" value="1"/>
</dbReference>
<keyword evidence="1" id="KW-0812">Transmembrane</keyword>
<feature type="transmembrane region" description="Helical" evidence="1">
    <location>
        <begin position="71"/>
        <end position="90"/>
    </location>
</feature>
<dbReference type="Proteomes" id="UP000830375">
    <property type="component" value="Unassembled WGS sequence"/>
</dbReference>
<evidence type="ECO:0000313" key="4">
    <source>
        <dbReference type="Proteomes" id="UP000830375"/>
    </source>
</evidence>
<keyword evidence="4" id="KW-1185">Reference proteome</keyword>
<feature type="domain" description="Ig-like" evidence="2">
    <location>
        <begin position="1"/>
        <end position="59"/>
    </location>
</feature>
<name>A0ABQ8LJ81_LABRO</name>
<proteinExistence type="predicted"/>
<dbReference type="EMBL" id="JACTAM010000022">
    <property type="protein sequence ID" value="KAI2650717.1"/>
    <property type="molecule type" value="Genomic_DNA"/>
</dbReference>
<keyword evidence="1" id="KW-0472">Membrane</keyword>
<evidence type="ECO:0000259" key="2">
    <source>
        <dbReference type="PROSITE" id="PS50835"/>
    </source>
</evidence>
<dbReference type="PANTHER" id="PTHR21063:SF4">
    <property type="entry name" value="CD48 ANTIGEN-RELATED"/>
    <property type="match status" value="1"/>
</dbReference>
<dbReference type="PROSITE" id="PS50835">
    <property type="entry name" value="IG_LIKE"/>
    <property type="match status" value="1"/>
</dbReference>
<protein>
    <submittedName>
        <fullName evidence="3">Natural killer cell receptor 2B4</fullName>
    </submittedName>
</protein>
<gene>
    <name evidence="3" type="ORF">H4Q32_000766</name>
</gene>
<evidence type="ECO:0000256" key="1">
    <source>
        <dbReference type="SAM" id="Phobius"/>
    </source>
</evidence>